<dbReference type="AlphaFoldDB" id="A0A1Y1Y5N9"/>
<protein>
    <submittedName>
        <fullName evidence="4">C-3 sterol dehydrogenase/C-4 decarboxylase-like protein</fullName>
    </submittedName>
</protein>
<keyword evidence="5" id="KW-1185">Reference proteome</keyword>
<reference evidence="4 5" key="1">
    <citation type="submission" date="2016-07" db="EMBL/GenBank/DDBJ databases">
        <title>Pervasive Adenine N6-methylation of Active Genes in Fungi.</title>
        <authorList>
            <consortium name="DOE Joint Genome Institute"/>
            <person name="Mondo S.J."/>
            <person name="Dannebaum R.O."/>
            <person name="Kuo R.C."/>
            <person name="Labutti K."/>
            <person name="Haridas S."/>
            <person name="Kuo A."/>
            <person name="Salamov A."/>
            <person name="Ahrendt S.R."/>
            <person name="Lipzen A."/>
            <person name="Sullivan W."/>
            <person name="Andreopoulos W.B."/>
            <person name="Clum A."/>
            <person name="Lindquist E."/>
            <person name="Daum C."/>
            <person name="Ramamoorthy G.K."/>
            <person name="Gryganskyi A."/>
            <person name="Culley D."/>
            <person name="Magnuson J.K."/>
            <person name="James T.Y."/>
            <person name="O'Malley M.A."/>
            <person name="Stajich J.E."/>
            <person name="Spatafora J.W."/>
            <person name="Visel A."/>
            <person name="Grigoriev I.V."/>
        </authorList>
    </citation>
    <scope>NUCLEOTIDE SEQUENCE [LARGE SCALE GENOMIC DNA]</scope>
    <source>
        <strain evidence="4 5">CBS 115471</strain>
    </source>
</reference>
<evidence type="ECO:0000256" key="2">
    <source>
        <dbReference type="ARBA" id="ARBA00023002"/>
    </source>
</evidence>
<evidence type="ECO:0000256" key="1">
    <source>
        <dbReference type="ARBA" id="ARBA00009219"/>
    </source>
</evidence>
<dbReference type="Proteomes" id="UP000193144">
    <property type="component" value="Unassembled WGS sequence"/>
</dbReference>
<gene>
    <name evidence="4" type="ORF">BCR34DRAFT_620366</name>
</gene>
<dbReference type="InterPro" id="IPR050177">
    <property type="entry name" value="Lipid_A_modif_metabolic_enz"/>
</dbReference>
<evidence type="ECO:0000313" key="5">
    <source>
        <dbReference type="Proteomes" id="UP000193144"/>
    </source>
</evidence>
<dbReference type="InterPro" id="IPR036291">
    <property type="entry name" value="NAD(P)-bd_dom_sf"/>
</dbReference>
<comment type="similarity">
    <text evidence="1">Belongs to the 3-beta-HSD family.</text>
</comment>
<dbReference type="EMBL" id="MCFA01000344">
    <property type="protein sequence ID" value="ORX93340.1"/>
    <property type="molecule type" value="Genomic_DNA"/>
</dbReference>
<sequence>MEKSGLLGTVLVTGGCGWLGAYIVEALLAESECTKVVVPMEDLPGKQRQLPGVAYHICDITKAEEVKTLLDLTNPKVIIHTVSPGFRAAYEASYRINYVATKQFLDLARQHSSVQGFVYCSPVEGTVLKSGLNTEPEKEEDSILETLGSGPTPYARTKGATDALVRATNDANGTKGKDATSKLLTTVLRISGLYGPRDKMTIPELLKGVKTIGTRVQIGKNDRLHDWILIQSAARGFVQVSKALIDSPRRPREMRVDGEAFSITDGSPMRVWDFTRTIWKAAGDRNWNSTDPTVIQIPMSIWMLLVSVVEWVFWLFTFGAIRPPVGKEHFVYMKDGCRSYYILNVCKALVRVYLNALSRPLRGKGLEMGF</sequence>
<feature type="domain" description="3-beta hydroxysteroid dehydrogenase/isomerase" evidence="3">
    <location>
        <begin position="11"/>
        <end position="286"/>
    </location>
</feature>
<name>A0A1Y1Y5N9_9PLEO</name>
<organism evidence="4 5">
    <name type="scientific">Clohesyomyces aquaticus</name>
    <dbReference type="NCBI Taxonomy" id="1231657"/>
    <lineage>
        <taxon>Eukaryota</taxon>
        <taxon>Fungi</taxon>
        <taxon>Dikarya</taxon>
        <taxon>Ascomycota</taxon>
        <taxon>Pezizomycotina</taxon>
        <taxon>Dothideomycetes</taxon>
        <taxon>Pleosporomycetidae</taxon>
        <taxon>Pleosporales</taxon>
        <taxon>Lindgomycetaceae</taxon>
        <taxon>Clohesyomyces</taxon>
    </lineage>
</organism>
<keyword evidence="2" id="KW-0560">Oxidoreductase</keyword>
<dbReference type="Gene3D" id="3.40.50.720">
    <property type="entry name" value="NAD(P)-binding Rossmann-like Domain"/>
    <property type="match status" value="1"/>
</dbReference>
<comment type="caution">
    <text evidence="4">The sequence shown here is derived from an EMBL/GenBank/DDBJ whole genome shotgun (WGS) entry which is preliminary data.</text>
</comment>
<accession>A0A1Y1Y5N9</accession>
<proteinExistence type="inferred from homology"/>
<dbReference type="SUPFAM" id="SSF51735">
    <property type="entry name" value="NAD(P)-binding Rossmann-fold domains"/>
    <property type="match status" value="1"/>
</dbReference>
<dbReference type="STRING" id="1231657.A0A1Y1Y5N9"/>
<dbReference type="GO" id="GO:0006694">
    <property type="term" value="P:steroid biosynthetic process"/>
    <property type="evidence" value="ECO:0007669"/>
    <property type="project" value="InterPro"/>
</dbReference>
<dbReference type="InterPro" id="IPR002225">
    <property type="entry name" value="3Beta_OHSteriod_DH/Estase"/>
</dbReference>
<evidence type="ECO:0000259" key="3">
    <source>
        <dbReference type="Pfam" id="PF01073"/>
    </source>
</evidence>
<dbReference type="GO" id="GO:0016616">
    <property type="term" value="F:oxidoreductase activity, acting on the CH-OH group of donors, NAD or NADP as acceptor"/>
    <property type="evidence" value="ECO:0007669"/>
    <property type="project" value="InterPro"/>
</dbReference>
<dbReference type="PROSITE" id="PS51257">
    <property type="entry name" value="PROKAR_LIPOPROTEIN"/>
    <property type="match status" value="1"/>
</dbReference>
<dbReference type="OrthoDB" id="10058185at2759"/>
<evidence type="ECO:0000313" key="4">
    <source>
        <dbReference type="EMBL" id="ORX93340.1"/>
    </source>
</evidence>
<dbReference type="PANTHER" id="PTHR43245">
    <property type="entry name" value="BIFUNCTIONAL POLYMYXIN RESISTANCE PROTEIN ARNA"/>
    <property type="match status" value="1"/>
</dbReference>
<dbReference type="PANTHER" id="PTHR43245:SF51">
    <property type="entry name" value="SHORT CHAIN DEHYDROGENASE_REDUCTASE FAMILY 42E, MEMBER 2"/>
    <property type="match status" value="1"/>
</dbReference>
<dbReference type="Pfam" id="PF01073">
    <property type="entry name" value="3Beta_HSD"/>
    <property type="match status" value="1"/>
</dbReference>